<sequence>MNYYVVKYSGPFGFIKPWTAVRDGGKPIEIHTFSQQFLTPSIVEGIEKKLFPEALSISGIHKIVGHRISYDQVSGQQEVIQTRGWNSTRKGKEFLFDRPKAILVRGVLQNPILHLAFLNKEEAISAAEQHVCLCRNEDMLFPELISESTKEEFEINDEKYTGFELVFEKNEKSFLVGYHRVSNEPMYGWIRIVGQPVIAV</sequence>
<accession>A0A2T4DVB5</accession>
<dbReference type="Proteomes" id="UP000240608">
    <property type="component" value="Unassembled WGS sequence"/>
</dbReference>
<evidence type="ECO:0000313" key="1">
    <source>
        <dbReference type="EMBL" id="PTB97781.1"/>
    </source>
</evidence>
<dbReference type="EMBL" id="PYVU01000005">
    <property type="protein sequence ID" value="PTB97781.1"/>
    <property type="molecule type" value="Genomic_DNA"/>
</dbReference>
<gene>
    <name evidence="1" type="ORF">C9994_01130</name>
</gene>
<proteinExistence type="predicted"/>
<reference evidence="1 2" key="1">
    <citation type="submission" date="2018-03" db="EMBL/GenBank/DDBJ databases">
        <title>Cross-interface Injection: A General Nanoliter Liquid Handling Method Applied to Single Cells Genome Amplification Automated Nanoliter Liquid Handling Applied to Single Cell Multiple Displacement Amplification.</title>
        <authorList>
            <person name="Yun J."/>
            <person name="Xu P."/>
            <person name="Xu J."/>
            <person name="Dai X."/>
            <person name="Wang Y."/>
            <person name="Zheng X."/>
            <person name="Cao C."/>
            <person name="Yi Q."/>
            <person name="Zhu Y."/>
            <person name="Wang L."/>
            <person name="Dong Z."/>
            <person name="Huang Y."/>
            <person name="Huang L."/>
            <person name="Du W."/>
        </authorList>
    </citation>
    <scope>NUCLEOTIDE SEQUENCE [LARGE SCALE GENOMIC DNA]</scope>
    <source>
        <strain evidence="1 2">Z-D1-2</strain>
    </source>
</reference>
<dbReference type="AlphaFoldDB" id="A0A2T4DVB5"/>
<comment type="caution">
    <text evidence="1">The sequence shown here is derived from an EMBL/GenBank/DDBJ whole genome shotgun (WGS) entry which is preliminary data.</text>
</comment>
<organism evidence="1 2">
    <name type="scientific">Marivirga lumbricoides</name>
    <dbReference type="NCBI Taxonomy" id="1046115"/>
    <lineage>
        <taxon>Bacteria</taxon>
        <taxon>Pseudomonadati</taxon>
        <taxon>Bacteroidota</taxon>
        <taxon>Cytophagia</taxon>
        <taxon>Cytophagales</taxon>
        <taxon>Marivirgaceae</taxon>
        <taxon>Marivirga</taxon>
    </lineage>
</organism>
<name>A0A2T4DVB5_9BACT</name>
<evidence type="ECO:0000313" key="2">
    <source>
        <dbReference type="Proteomes" id="UP000240608"/>
    </source>
</evidence>
<protein>
    <submittedName>
        <fullName evidence="1">Uncharacterized protein</fullName>
    </submittedName>
</protein>